<proteinExistence type="predicted"/>
<reference evidence="1 2" key="1">
    <citation type="journal article" date="2022" name="G3 (Bethesda)">
        <title>Whole-genome sequence and methylome profiling of the almond [Prunus dulcis (Mill.) D.A. Webb] cultivar 'Nonpareil'.</title>
        <authorList>
            <person name="D'Amico-Willman K.M."/>
            <person name="Ouma W.Z."/>
            <person name="Meulia T."/>
            <person name="Sideli G.M."/>
            <person name="Gradziel T.M."/>
            <person name="Fresnedo-Ramirez J."/>
        </authorList>
    </citation>
    <scope>NUCLEOTIDE SEQUENCE [LARGE SCALE GENOMIC DNA]</scope>
    <source>
        <strain evidence="1">Clone GOH B32 T37-40</strain>
    </source>
</reference>
<evidence type="ECO:0000313" key="2">
    <source>
        <dbReference type="Proteomes" id="UP001054821"/>
    </source>
</evidence>
<keyword evidence="2" id="KW-1185">Reference proteome</keyword>
<protein>
    <submittedName>
        <fullName evidence="1">Uncharacterized protein</fullName>
    </submittedName>
</protein>
<name>A0AAD4YNI2_PRUDU</name>
<dbReference type="AlphaFoldDB" id="A0AAD4YNI2"/>
<accession>A0AAD4YNI2</accession>
<comment type="caution">
    <text evidence="1">The sequence shown here is derived from an EMBL/GenBank/DDBJ whole genome shotgun (WGS) entry which is preliminary data.</text>
</comment>
<evidence type="ECO:0000313" key="1">
    <source>
        <dbReference type="EMBL" id="KAI5315339.1"/>
    </source>
</evidence>
<dbReference type="EMBL" id="JAJFAZ020000008">
    <property type="protein sequence ID" value="KAI5315339.1"/>
    <property type="molecule type" value="Genomic_DNA"/>
</dbReference>
<gene>
    <name evidence="1" type="ORF">L3X38_044515</name>
</gene>
<organism evidence="1 2">
    <name type="scientific">Prunus dulcis</name>
    <name type="common">Almond</name>
    <name type="synonym">Amygdalus dulcis</name>
    <dbReference type="NCBI Taxonomy" id="3755"/>
    <lineage>
        <taxon>Eukaryota</taxon>
        <taxon>Viridiplantae</taxon>
        <taxon>Streptophyta</taxon>
        <taxon>Embryophyta</taxon>
        <taxon>Tracheophyta</taxon>
        <taxon>Spermatophyta</taxon>
        <taxon>Magnoliopsida</taxon>
        <taxon>eudicotyledons</taxon>
        <taxon>Gunneridae</taxon>
        <taxon>Pentapetalae</taxon>
        <taxon>rosids</taxon>
        <taxon>fabids</taxon>
        <taxon>Rosales</taxon>
        <taxon>Rosaceae</taxon>
        <taxon>Amygdaloideae</taxon>
        <taxon>Amygdaleae</taxon>
        <taxon>Prunus</taxon>
    </lineage>
</organism>
<dbReference type="Proteomes" id="UP001054821">
    <property type="component" value="Chromosome 8"/>
</dbReference>
<sequence>MEVCISVLGKVAEYTGAPVWRQFSYLIHYKSNIEHLASQVERQGDKTNGVRLLVDAATRNLEIIAPEVETWLRDEIGFASMQHSEDFTLAVTNTAPHEGAGSSRRSNLDLSPAPMELYEGVQSRFLPYTKAVLEALHDDNINMIGISGINMEGEEIVTTEEFI</sequence>